<dbReference type="SUPFAM" id="SSF47384">
    <property type="entry name" value="Homodimeric domain of signal transducing histidine kinase"/>
    <property type="match status" value="1"/>
</dbReference>
<name>A0A941F5B3_9BACT</name>
<dbReference type="RefSeq" id="WP_212189420.1">
    <property type="nucleotide sequence ID" value="NZ_JAGTAR010000009.1"/>
</dbReference>
<evidence type="ECO:0000313" key="7">
    <source>
        <dbReference type="EMBL" id="MBR8535505.1"/>
    </source>
</evidence>
<dbReference type="InterPro" id="IPR015943">
    <property type="entry name" value="WD40/YVTN_repeat-like_dom_sf"/>
</dbReference>
<dbReference type="CDD" id="cd00082">
    <property type="entry name" value="HisKA"/>
    <property type="match status" value="1"/>
</dbReference>
<evidence type="ECO:0000259" key="6">
    <source>
        <dbReference type="PROSITE" id="PS50109"/>
    </source>
</evidence>
<dbReference type="EMBL" id="JAGTAR010000009">
    <property type="protein sequence ID" value="MBR8535505.1"/>
    <property type="molecule type" value="Genomic_DNA"/>
</dbReference>
<dbReference type="InterPro" id="IPR003661">
    <property type="entry name" value="HisK_dim/P_dom"/>
</dbReference>
<evidence type="ECO:0000256" key="4">
    <source>
        <dbReference type="SAM" id="Phobius"/>
    </source>
</evidence>
<dbReference type="Pfam" id="PF07495">
    <property type="entry name" value="Y_Y_Y"/>
    <property type="match status" value="1"/>
</dbReference>
<dbReference type="PANTHER" id="PTHR43547:SF2">
    <property type="entry name" value="HYBRID SIGNAL TRANSDUCTION HISTIDINE KINASE C"/>
    <property type="match status" value="1"/>
</dbReference>
<evidence type="ECO:0000256" key="1">
    <source>
        <dbReference type="ARBA" id="ARBA00000085"/>
    </source>
</evidence>
<dbReference type="InterPro" id="IPR036890">
    <property type="entry name" value="HATPase_C_sf"/>
</dbReference>
<dbReference type="InterPro" id="IPR011123">
    <property type="entry name" value="Y_Y_Y"/>
</dbReference>
<dbReference type="InterPro" id="IPR003594">
    <property type="entry name" value="HATPase_dom"/>
</dbReference>
<dbReference type="PANTHER" id="PTHR43547">
    <property type="entry name" value="TWO-COMPONENT HISTIDINE KINASE"/>
    <property type="match status" value="1"/>
</dbReference>
<comment type="catalytic activity">
    <reaction evidence="1">
        <text>ATP + protein L-histidine = ADP + protein N-phospho-L-histidine.</text>
        <dbReference type="EC" id="2.7.13.3"/>
    </reaction>
</comment>
<reference evidence="7" key="1">
    <citation type="journal article" date="2018" name="Int. J. Syst. Evol. Microbiol.">
        <title>Carboxylicivirga sediminis sp. nov., isolated from coastal sediment.</title>
        <authorList>
            <person name="Wang F.Q."/>
            <person name="Ren L.H."/>
            <person name="Zou R.J."/>
            <person name="Sun Y.Z."/>
            <person name="Liu X.J."/>
            <person name="Jiang F."/>
            <person name="Liu L.J."/>
        </authorList>
    </citation>
    <scope>NUCLEOTIDE SEQUENCE</scope>
    <source>
        <strain evidence="7">JR1</strain>
    </source>
</reference>
<feature type="domain" description="Histidine kinase" evidence="6">
    <location>
        <begin position="897"/>
        <end position="1115"/>
    </location>
</feature>
<dbReference type="InterPro" id="IPR013783">
    <property type="entry name" value="Ig-like_fold"/>
</dbReference>
<dbReference type="EC" id="2.7.13.3" evidence="2"/>
<dbReference type="InterPro" id="IPR011110">
    <property type="entry name" value="Reg_prop"/>
</dbReference>
<dbReference type="Proteomes" id="UP000679220">
    <property type="component" value="Unassembled WGS sequence"/>
</dbReference>
<dbReference type="SMART" id="SM00387">
    <property type="entry name" value="HATPase_c"/>
    <property type="match status" value="1"/>
</dbReference>
<feature type="signal peptide" evidence="5">
    <location>
        <begin position="1"/>
        <end position="19"/>
    </location>
</feature>
<evidence type="ECO:0000256" key="5">
    <source>
        <dbReference type="SAM" id="SignalP"/>
    </source>
</evidence>
<dbReference type="Gene3D" id="1.10.287.130">
    <property type="match status" value="1"/>
</dbReference>
<feature type="chain" id="PRO_5038049619" description="histidine kinase" evidence="5">
    <location>
        <begin position="20"/>
        <end position="1116"/>
    </location>
</feature>
<feature type="transmembrane region" description="Helical" evidence="4">
    <location>
        <begin position="832"/>
        <end position="854"/>
    </location>
</feature>
<evidence type="ECO:0000313" key="8">
    <source>
        <dbReference type="Proteomes" id="UP000679220"/>
    </source>
</evidence>
<dbReference type="GO" id="GO:0000155">
    <property type="term" value="F:phosphorelay sensor kinase activity"/>
    <property type="evidence" value="ECO:0007669"/>
    <property type="project" value="InterPro"/>
</dbReference>
<gene>
    <name evidence="7" type="ORF">KDU71_08035</name>
</gene>
<dbReference type="SMART" id="SM00388">
    <property type="entry name" value="HisKA"/>
    <property type="match status" value="1"/>
</dbReference>
<keyword evidence="4" id="KW-1133">Transmembrane helix</keyword>
<proteinExistence type="predicted"/>
<sequence>MKNFLLIVSLLLCCRLVHAQDSPIRFQNITINDGLSLSSVYCIHKDSKGFMWFGTEDGLNKFDGYHFTIYRTDVKNPNSICYKWIEHIAEDANGNLWFASRNGISNFNPVTEVFTNYKAGQSELIVNDTITCLEIHGNNVVIGTKKGLSLFNVMNGEAVLFDEPVSINAIQLYKDDLIIGASNGLFRLTSDNKLKRLSGFDITDITISQHVAYYATATGVFKYELDGGATASLKVSKAIEGIDNLEADGQGRLWISAIGGLWVFFPQKGWTKKLVDTYNTTRSLAIHTSKSLWIDSNEKVWYATHGDGLFIVNKKLQVTRCLHNPTDKESISQNAFNCLYADQQNGNIWLGTYGAGINIYQPSANKFDLIKHNPLNTNSLPSNFVWSVFETADSCLWVGTNDKGVCRYCPKTDRFKTYSHTAGDISSLSNNTVREVYQDSRGTVWIGTDGGGLNRFNASTRGFKAYVSDEDDEHTISDNSVRVIFEDSQQRLWVGTRHGLNLFDRKTQGFKRYLNKLSDPKSISNNFVYASIIEDKQGKLWIGTYGGGLNRLDTETGVFEHYTSEMGEGQSLSNDIVFCIYEDSDGLIWVGTNEGLNILNPDSGQVKVLGMKDGLPNEVIYSILPDKTGQLWLSTNHGICCIDPSTLKCKNYDVSDGLQSNEFNGGAFHKGRSGKLYFGGVYGLNVMIPEVLTASSFVAQPVITRLEVLGNEVKTLAGTDRHGNAVAEVDSQYVLPADISYTDQIVLDYSQRFFALEYSGLNHLFSDKTQYAFQLSPLDKKWTKAGNRNYVSFANVKPGDYVFKVLSTNSDGVWSQDPAELKITIRPPFWQAIWFVLIEVLIVLMLVIFIYRFLLKIKTNKLLMVQNEQVLEANRQLHISEENLKQMNATKDKFFSIISHDLKNPFSSLMSISEMLDENYEVTDEEDKRHAVKRINSSVHSIYKLLENLLTWSRSQRGKICFKDEDFDVSALLTENINLYRTAATRKSISLVNKAADSMIARGDRNTINTIIRNLTGNAVKFTGSGGEIHYSIHEHDSFWKISIKDTGLGISEENQQQLFRIDKKLKTEGTEGEKGTGLGLIICKEFAEKNGGTIGVNSQEGIGSEFWFTVRKGKR</sequence>
<keyword evidence="4" id="KW-0812">Transmembrane</keyword>
<dbReference type="AlphaFoldDB" id="A0A941F5B3"/>
<dbReference type="SUPFAM" id="SSF55874">
    <property type="entry name" value="ATPase domain of HSP90 chaperone/DNA topoisomerase II/histidine kinase"/>
    <property type="match status" value="1"/>
</dbReference>
<dbReference type="InterPro" id="IPR005467">
    <property type="entry name" value="His_kinase_dom"/>
</dbReference>
<dbReference type="Gene3D" id="3.30.565.10">
    <property type="entry name" value="Histidine kinase-like ATPase, C-terminal domain"/>
    <property type="match status" value="1"/>
</dbReference>
<dbReference type="PRINTS" id="PR00344">
    <property type="entry name" value="BCTRLSENSOR"/>
</dbReference>
<dbReference type="Pfam" id="PF00512">
    <property type="entry name" value="HisKA"/>
    <property type="match status" value="1"/>
</dbReference>
<dbReference type="Gene3D" id="2.60.40.10">
    <property type="entry name" value="Immunoglobulins"/>
    <property type="match status" value="1"/>
</dbReference>
<comment type="caution">
    <text evidence="7">The sequence shown here is derived from an EMBL/GenBank/DDBJ whole genome shotgun (WGS) entry which is preliminary data.</text>
</comment>
<evidence type="ECO:0000256" key="2">
    <source>
        <dbReference type="ARBA" id="ARBA00012438"/>
    </source>
</evidence>
<dbReference type="SUPFAM" id="SSF63829">
    <property type="entry name" value="Calcium-dependent phosphotriesterase"/>
    <property type="match status" value="3"/>
</dbReference>
<keyword evidence="5" id="KW-0732">Signal</keyword>
<accession>A0A941F5B3</accession>
<dbReference type="PROSITE" id="PS50109">
    <property type="entry name" value="HIS_KIN"/>
    <property type="match status" value="1"/>
</dbReference>
<dbReference type="InterPro" id="IPR004358">
    <property type="entry name" value="Sig_transdc_His_kin-like_C"/>
</dbReference>
<organism evidence="7 8">
    <name type="scientific">Carboxylicivirga sediminis</name>
    <dbReference type="NCBI Taxonomy" id="2006564"/>
    <lineage>
        <taxon>Bacteria</taxon>
        <taxon>Pseudomonadati</taxon>
        <taxon>Bacteroidota</taxon>
        <taxon>Bacteroidia</taxon>
        <taxon>Marinilabiliales</taxon>
        <taxon>Marinilabiliaceae</taxon>
        <taxon>Carboxylicivirga</taxon>
    </lineage>
</organism>
<dbReference type="Gene3D" id="2.130.10.10">
    <property type="entry name" value="YVTN repeat-like/Quinoprotein amine dehydrogenase"/>
    <property type="match status" value="3"/>
</dbReference>
<protein>
    <recommendedName>
        <fullName evidence="2">histidine kinase</fullName>
        <ecNumber evidence="2">2.7.13.3</ecNumber>
    </recommendedName>
</protein>
<dbReference type="InterPro" id="IPR036097">
    <property type="entry name" value="HisK_dim/P_sf"/>
</dbReference>
<evidence type="ECO:0000256" key="3">
    <source>
        <dbReference type="ARBA" id="ARBA00022553"/>
    </source>
</evidence>
<dbReference type="Pfam" id="PF02518">
    <property type="entry name" value="HATPase_c"/>
    <property type="match status" value="1"/>
</dbReference>
<keyword evidence="3" id="KW-0597">Phosphoprotein</keyword>
<dbReference type="Pfam" id="PF07494">
    <property type="entry name" value="Reg_prop"/>
    <property type="match status" value="8"/>
</dbReference>
<keyword evidence="8" id="KW-1185">Reference proteome</keyword>
<keyword evidence="4" id="KW-0472">Membrane</keyword>
<reference evidence="7" key="2">
    <citation type="submission" date="2021-04" db="EMBL/GenBank/DDBJ databases">
        <authorList>
            <person name="Zhang T."/>
            <person name="Zhang Y."/>
            <person name="Lu D."/>
            <person name="Zuo D."/>
            <person name="Du Z."/>
        </authorList>
    </citation>
    <scope>NUCLEOTIDE SEQUENCE</scope>
    <source>
        <strain evidence="7">JR1</strain>
    </source>
</reference>